<dbReference type="eggNOG" id="COG2249">
    <property type="taxonomic scope" value="Bacteria"/>
</dbReference>
<evidence type="ECO:0000256" key="1">
    <source>
        <dbReference type="ARBA" id="ARBA00023002"/>
    </source>
</evidence>
<proteinExistence type="predicted"/>
<gene>
    <name evidence="3" type="ORF">HMPREF0554_1538</name>
</gene>
<sequence>MKTLIILAHPDLEKSKVNKRWIEEAEKYLDKFTVHKLYEAYPNEIIDIKNEQELIEKHKGLILQFPIYWFNCPSLLKKWLDEVFTDGWAYGKGGDKLSARNIALTVTAGIDEKNYSKNGKYKYSLKEILIPFEITFDYCSANYKGFYAFYSAEFEATKERIENSLKEYIDFIKSI</sequence>
<dbReference type="RefSeq" id="WP_006807111.1">
    <property type="nucleotide sequence ID" value="NZ_ADAD01000096.1"/>
</dbReference>
<dbReference type="InterPro" id="IPR046980">
    <property type="entry name" value="KefG/KefF"/>
</dbReference>
<reference evidence="3 4" key="1">
    <citation type="submission" date="2009-10" db="EMBL/GenBank/DDBJ databases">
        <authorList>
            <person name="Harkins D.M."/>
            <person name="Madupu R."/>
            <person name="Durkin A.S."/>
            <person name="Torralba M."/>
            <person name="Methe B."/>
            <person name="Sutton G.G."/>
            <person name="Strausberg R.L."/>
            <person name="Nelson K.E."/>
        </authorList>
    </citation>
    <scope>NUCLEOTIDE SEQUENCE [LARGE SCALE GENOMIC DNA]</scope>
    <source>
        <strain evidence="3 4">F0264</strain>
    </source>
</reference>
<dbReference type="InterPro" id="IPR003680">
    <property type="entry name" value="Flavodoxin_fold"/>
</dbReference>
<dbReference type="PANTHER" id="PTHR47307:SF1">
    <property type="entry name" value="GLUTATHIONE-REGULATED POTASSIUM-EFFLUX SYSTEM ANCILLARY PROTEIN KEFG"/>
    <property type="match status" value="1"/>
</dbReference>
<feature type="domain" description="Flavodoxin-like fold" evidence="2">
    <location>
        <begin position="1"/>
        <end position="169"/>
    </location>
</feature>
<evidence type="ECO:0000259" key="2">
    <source>
        <dbReference type="Pfam" id="PF02525"/>
    </source>
</evidence>
<keyword evidence="4" id="KW-1185">Reference proteome</keyword>
<protein>
    <submittedName>
        <fullName evidence="3">Flavodoxin-like protein</fullName>
    </submittedName>
</protein>
<keyword evidence="1" id="KW-0560">Oxidoreductase</keyword>
<dbReference type="GO" id="GO:0009055">
    <property type="term" value="F:electron transfer activity"/>
    <property type="evidence" value="ECO:0007669"/>
    <property type="project" value="TreeGrafter"/>
</dbReference>
<comment type="caution">
    <text evidence="3">The sequence shown here is derived from an EMBL/GenBank/DDBJ whole genome shotgun (WGS) entry which is preliminary data.</text>
</comment>
<dbReference type="GO" id="GO:0010181">
    <property type="term" value="F:FMN binding"/>
    <property type="evidence" value="ECO:0007669"/>
    <property type="project" value="TreeGrafter"/>
</dbReference>
<dbReference type="PANTHER" id="PTHR47307">
    <property type="entry name" value="GLUTATHIONE-REGULATED POTASSIUM-EFFLUX SYSTEM ANCILLARY PROTEIN KEFG"/>
    <property type="match status" value="1"/>
</dbReference>
<organism evidence="3 4">
    <name type="scientific">Pseudoleptotrichia goodfellowii F0264</name>
    <dbReference type="NCBI Taxonomy" id="596323"/>
    <lineage>
        <taxon>Bacteria</taxon>
        <taxon>Fusobacteriati</taxon>
        <taxon>Fusobacteriota</taxon>
        <taxon>Fusobacteriia</taxon>
        <taxon>Fusobacteriales</taxon>
        <taxon>Leptotrichiaceae</taxon>
        <taxon>Pseudoleptotrichia</taxon>
    </lineage>
</organism>
<accession>D0GKV7</accession>
<evidence type="ECO:0000313" key="3">
    <source>
        <dbReference type="EMBL" id="EEY35266.1"/>
    </source>
</evidence>
<dbReference type="GO" id="GO:0003955">
    <property type="term" value="F:NAD(P)H dehydrogenase (quinone) activity"/>
    <property type="evidence" value="ECO:0007669"/>
    <property type="project" value="TreeGrafter"/>
</dbReference>
<dbReference type="Proteomes" id="UP000004226">
    <property type="component" value="Unassembled WGS sequence"/>
</dbReference>
<dbReference type="Gene3D" id="3.40.50.360">
    <property type="match status" value="1"/>
</dbReference>
<dbReference type="AlphaFoldDB" id="D0GKV7"/>
<dbReference type="Pfam" id="PF02525">
    <property type="entry name" value="Flavodoxin_2"/>
    <property type="match status" value="1"/>
</dbReference>
<dbReference type="EMBL" id="ADAD01000096">
    <property type="protein sequence ID" value="EEY35266.1"/>
    <property type="molecule type" value="Genomic_DNA"/>
</dbReference>
<dbReference type="InterPro" id="IPR029039">
    <property type="entry name" value="Flavoprotein-like_sf"/>
</dbReference>
<dbReference type="SUPFAM" id="SSF52218">
    <property type="entry name" value="Flavoproteins"/>
    <property type="match status" value="1"/>
</dbReference>
<evidence type="ECO:0000313" key="4">
    <source>
        <dbReference type="Proteomes" id="UP000004226"/>
    </source>
</evidence>
<name>D0GKV7_9FUSO</name>